<name>S0DGI1_9ZZZZ</name>
<dbReference type="InterPro" id="IPR000421">
    <property type="entry name" value="FA58C"/>
</dbReference>
<dbReference type="InterPro" id="IPR008979">
    <property type="entry name" value="Galactose-bd-like_sf"/>
</dbReference>
<feature type="domain" description="F5/8 type C" evidence="1">
    <location>
        <begin position="107"/>
        <end position="282"/>
    </location>
</feature>
<organism evidence="2">
    <name type="scientific">termite gut metagenome</name>
    <dbReference type="NCBI Taxonomy" id="433724"/>
    <lineage>
        <taxon>unclassified sequences</taxon>
        <taxon>metagenomes</taxon>
        <taxon>organismal metagenomes</taxon>
    </lineage>
</organism>
<dbReference type="Gene3D" id="2.60.120.260">
    <property type="entry name" value="Galactose-binding domain-like"/>
    <property type="match status" value="1"/>
</dbReference>
<dbReference type="InterPro" id="IPR013783">
    <property type="entry name" value="Ig-like_fold"/>
</dbReference>
<dbReference type="Pfam" id="PF00754">
    <property type="entry name" value="F5_F8_type_C"/>
    <property type="match status" value="1"/>
</dbReference>
<dbReference type="PROSITE" id="PS51257">
    <property type="entry name" value="PROKAR_LIPOPROTEIN"/>
    <property type="match status" value="1"/>
</dbReference>
<dbReference type="SUPFAM" id="SSF49785">
    <property type="entry name" value="Galactose-binding domain-like"/>
    <property type="match status" value="1"/>
</dbReference>
<reference evidence="2" key="2">
    <citation type="journal article" date="2013" name="Biotechnol. Biofuels">
        <title>Mining for hemicellulases in the fungus-growing termite Pseudacanthotermes militaris using functional metagenomics.</title>
        <authorList>
            <person name="Bastien G."/>
            <person name="Arnal G."/>
            <person name="Bozonnet S."/>
            <person name="Laguerre S."/>
            <person name="Ferreira F."/>
            <person name="Faure R."/>
            <person name="Henrissat B."/>
            <person name="Lefevre F."/>
            <person name="Robe P."/>
            <person name="Bouchez O."/>
            <person name="Noirot C."/>
            <person name="Dumon C."/>
            <person name="O'Donohue M."/>
        </authorList>
    </citation>
    <scope>NUCLEOTIDE SEQUENCE</scope>
</reference>
<dbReference type="AlphaFoldDB" id="S0DGI1"/>
<sequence length="286" mass="31482">MHFNMKRISYILLASLLMVGYGCKKTDNPYVGYIKIDRVVVEASGGSGTVTADTDISSPIEVTISEADAEWVSVSVNGKQITATATQANTGDNFRTANISVRCGYRVTTFSVLQKFEGQQYLQYDWSTWTATGSDVQANDGGGYPSLFKEDRTNFWHSQYSPALNPPLPHTIVVDMKKELPVAMVSIGRRYYAPNGNNYASVKTMEVYASTDNETYTKVGGFTFALPWTAPNGTVVTGQTSPLIPGWEDIILPEITTARYFKLIITEANNTGGTCQVSFFKAYEKI</sequence>
<evidence type="ECO:0000313" key="2">
    <source>
        <dbReference type="EMBL" id="CCO21431.1"/>
    </source>
</evidence>
<accession>S0DGI1</accession>
<reference evidence="2" key="1">
    <citation type="submission" date="2012-10" db="EMBL/GenBank/DDBJ databases">
        <authorList>
            <person name="Sandrine L."/>
        </authorList>
    </citation>
    <scope>NUCLEOTIDE SEQUENCE</scope>
</reference>
<proteinExistence type="predicted"/>
<dbReference type="PROSITE" id="PS50022">
    <property type="entry name" value="FA58C_3"/>
    <property type="match status" value="1"/>
</dbReference>
<gene>
    <name evidence="2" type="ORF">BN138_619</name>
</gene>
<dbReference type="Gene3D" id="2.60.40.10">
    <property type="entry name" value="Immunoglobulins"/>
    <property type="match status" value="1"/>
</dbReference>
<dbReference type="EMBL" id="HF548302">
    <property type="protein sequence ID" value="CCO21431.1"/>
    <property type="molecule type" value="Genomic_DNA"/>
</dbReference>
<evidence type="ECO:0000259" key="1">
    <source>
        <dbReference type="PROSITE" id="PS50022"/>
    </source>
</evidence>
<protein>
    <submittedName>
        <fullName evidence="2">Carbohydrate binding module family 32 protein</fullName>
    </submittedName>
</protein>